<dbReference type="Proteomes" id="UP001630127">
    <property type="component" value="Unassembled WGS sequence"/>
</dbReference>
<name>A0ABD2Y5Z1_9GENT</name>
<organism evidence="1 2">
    <name type="scientific">Cinchona calisaya</name>
    <dbReference type="NCBI Taxonomy" id="153742"/>
    <lineage>
        <taxon>Eukaryota</taxon>
        <taxon>Viridiplantae</taxon>
        <taxon>Streptophyta</taxon>
        <taxon>Embryophyta</taxon>
        <taxon>Tracheophyta</taxon>
        <taxon>Spermatophyta</taxon>
        <taxon>Magnoliopsida</taxon>
        <taxon>eudicotyledons</taxon>
        <taxon>Gunneridae</taxon>
        <taxon>Pentapetalae</taxon>
        <taxon>asterids</taxon>
        <taxon>lamiids</taxon>
        <taxon>Gentianales</taxon>
        <taxon>Rubiaceae</taxon>
        <taxon>Cinchonoideae</taxon>
        <taxon>Cinchoneae</taxon>
        <taxon>Cinchona</taxon>
    </lineage>
</organism>
<proteinExistence type="predicted"/>
<evidence type="ECO:0000313" key="2">
    <source>
        <dbReference type="Proteomes" id="UP001630127"/>
    </source>
</evidence>
<dbReference type="AlphaFoldDB" id="A0ABD2Y5Z1"/>
<protein>
    <submittedName>
        <fullName evidence="1">Uncharacterized protein</fullName>
    </submittedName>
</protein>
<keyword evidence="2" id="KW-1185">Reference proteome</keyword>
<evidence type="ECO:0000313" key="1">
    <source>
        <dbReference type="EMBL" id="KAL3502919.1"/>
    </source>
</evidence>
<reference evidence="1 2" key="1">
    <citation type="submission" date="2024-11" db="EMBL/GenBank/DDBJ databases">
        <title>A near-complete genome assembly of Cinchona calisaya.</title>
        <authorList>
            <person name="Lian D.C."/>
            <person name="Zhao X.W."/>
            <person name="Wei L."/>
        </authorList>
    </citation>
    <scope>NUCLEOTIDE SEQUENCE [LARGE SCALE GENOMIC DNA]</scope>
    <source>
        <tissue evidence="1">Nenye</tissue>
    </source>
</reference>
<accession>A0ABD2Y5Z1</accession>
<dbReference type="EMBL" id="JBJUIK010000015">
    <property type="protein sequence ID" value="KAL3502919.1"/>
    <property type="molecule type" value="Genomic_DNA"/>
</dbReference>
<sequence length="89" mass="10015">MAVRLLRMKEGVETKPTQLMDHDLELWRESYGVLATGLSRAYGQPCVLTYKLVLGHSLRLEASILAFGPFAKHATTEQCRVSGRERLVL</sequence>
<gene>
    <name evidence="1" type="ORF">ACH5RR_037368</name>
</gene>
<comment type="caution">
    <text evidence="1">The sequence shown here is derived from an EMBL/GenBank/DDBJ whole genome shotgun (WGS) entry which is preliminary data.</text>
</comment>